<dbReference type="Gene3D" id="3.30.70.240">
    <property type="match status" value="1"/>
</dbReference>
<evidence type="ECO:0000256" key="4">
    <source>
        <dbReference type="ARBA" id="ARBA00022759"/>
    </source>
</evidence>
<comment type="similarity">
    <text evidence="8">Belongs to the CRISPR-associated endoribonuclease Cas2 protein family.</text>
</comment>
<reference evidence="11" key="1">
    <citation type="submission" date="2017-09" db="EMBL/GenBank/DDBJ databases">
        <authorList>
            <person name="Varghese N."/>
            <person name="Submissions S."/>
        </authorList>
    </citation>
    <scope>NUCLEOTIDE SEQUENCE [LARGE SCALE GENOMIC DNA]</scope>
    <source>
        <strain evidence="11">WG-1MB</strain>
    </source>
</reference>
<dbReference type="PANTHER" id="PTHR34405:SF1">
    <property type="entry name" value="CRISPR-ASSOCIATED ENDORIBONUCLEASE CAS2"/>
    <property type="match status" value="1"/>
</dbReference>
<dbReference type="EC" id="3.1.-.-" evidence="8"/>
<dbReference type="EMBL" id="OBDR01000002">
    <property type="protein sequence ID" value="SNY03428.1"/>
    <property type="molecule type" value="Genomic_DNA"/>
</dbReference>
<evidence type="ECO:0000256" key="3">
    <source>
        <dbReference type="ARBA" id="ARBA00022723"/>
    </source>
</evidence>
<dbReference type="NCBIfam" id="TIGR01573">
    <property type="entry name" value="cas2"/>
    <property type="match status" value="1"/>
</dbReference>
<keyword evidence="3 8" id="KW-0479">Metal-binding</keyword>
<dbReference type="AlphaFoldDB" id="A0A285EWI9"/>
<evidence type="ECO:0000256" key="5">
    <source>
        <dbReference type="ARBA" id="ARBA00022801"/>
    </source>
</evidence>
<dbReference type="Pfam" id="PF09827">
    <property type="entry name" value="CRISPR_Cas2"/>
    <property type="match status" value="1"/>
</dbReference>
<evidence type="ECO:0000313" key="9">
    <source>
        <dbReference type="EMBL" id="SNY03428.1"/>
    </source>
</evidence>
<accession>A0A285EWI9</accession>
<reference evidence="10 12" key="3">
    <citation type="submission" date="2019-03" db="EMBL/GenBank/DDBJ databases">
        <title>Subsurface microbial communities from deep shales in Ohio and West Virginia, USA.</title>
        <authorList>
            <person name="Wrighton K."/>
        </authorList>
    </citation>
    <scope>NUCLEOTIDE SEQUENCE [LARGE SCALE GENOMIC DNA]</scope>
    <source>
        <strain evidence="10 12">WG1_MB</strain>
    </source>
</reference>
<dbReference type="RefSeq" id="WP_096711632.1">
    <property type="nucleotide sequence ID" value="NZ_OBDR01000002.1"/>
</dbReference>
<feature type="binding site" evidence="8">
    <location>
        <position position="8"/>
    </location>
    <ligand>
        <name>Mg(2+)</name>
        <dbReference type="ChEBI" id="CHEBI:18420"/>
        <note>catalytic</note>
    </ligand>
</feature>
<keyword evidence="7 8" id="KW-0051">Antiviral defense</keyword>
<protein>
    <recommendedName>
        <fullName evidence="8">CRISPR-associated endoribonuclease Cas2</fullName>
        <ecNumber evidence="8">3.1.-.-</ecNumber>
    </recommendedName>
</protein>
<evidence type="ECO:0000256" key="7">
    <source>
        <dbReference type="ARBA" id="ARBA00023118"/>
    </source>
</evidence>
<evidence type="ECO:0000256" key="2">
    <source>
        <dbReference type="ARBA" id="ARBA00022722"/>
    </source>
</evidence>
<dbReference type="GO" id="GO:0043571">
    <property type="term" value="P:maintenance of CRISPR repeat elements"/>
    <property type="evidence" value="ECO:0007669"/>
    <property type="project" value="UniProtKB-UniRule"/>
</dbReference>
<organism evidence="9 11">
    <name type="scientific">Methanohalophilus euhalobius</name>
    <dbReference type="NCBI Taxonomy" id="51203"/>
    <lineage>
        <taxon>Archaea</taxon>
        <taxon>Methanobacteriati</taxon>
        <taxon>Methanobacteriota</taxon>
        <taxon>Stenosarchaea group</taxon>
        <taxon>Methanomicrobia</taxon>
        <taxon>Methanosarcinales</taxon>
        <taxon>Methanosarcinaceae</taxon>
        <taxon>Methanohalophilus</taxon>
    </lineage>
</organism>
<dbReference type="PANTHER" id="PTHR34405">
    <property type="entry name" value="CRISPR-ASSOCIATED ENDORIBONUCLEASE CAS2"/>
    <property type="match status" value="1"/>
</dbReference>
<keyword evidence="5 8" id="KW-0378">Hydrolase</keyword>
<keyword evidence="6 8" id="KW-0460">Magnesium</keyword>
<evidence type="ECO:0000313" key="11">
    <source>
        <dbReference type="Proteomes" id="UP000217726"/>
    </source>
</evidence>
<dbReference type="EMBL" id="SMMS01000001">
    <property type="protein sequence ID" value="TCL10930.1"/>
    <property type="molecule type" value="Genomic_DNA"/>
</dbReference>
<dbReference type="OrthoDB" id="43236at2157"/>
<dbReference type="Proteomes" id="UP000295404">
    <property type="component" value="Unassembled WGS sequence"/>
</dbReference>
<evidence type="ECO:0000256" key="6">
    <source>
        <dbReference type="ARBA" id="ARBA00022842"/>
    </source>
</evidence>
<keyword evidence="2 8" id="KW-0540">Nuclease</keyword>
<comment type="function">
    <text evidence="8">CRISPR (clustered regularly interspaced short palindromic repeat), is an adaptive immune system that provides protection against mobile genetic elements (viruses, transposable elements and conjugative plasmids). CRISPR clusters contain sequences complementary to antecedent mobile elements and target invading nucleic acids. CRISPR clusters are transcribed and processed into CRISPR RNA (crRNA). Functions as a ssRNA-specific endoribonuclease. Involved in the integration of spacer DNA into the CRISPR cassette.</text>
</comment>
<gene>
    <name evidence="8" type="primary">cas2</name>
    <name evidence="10" type="ORF">C7960_0018</name>
    <name evidence="9" type="ORF">SAMN06295989_1025</name>
</gene>
<dbReference type="GO" id="GO:0016787">
    <property type="term" value="F:hydrolase activity"/>
    <property type="evidence" value="ECO:0007669"/>
    <property type="project" value="UniProtKB-KW"/>
</dbReference>
<evidence type="ECO:0000256" key="1">
    <source>
        <dbReference type="ARBA" id="ARBA00001946"/>
    </source>
</evidence>
<sequence>MYVIAVYDVGIDRLNKVRIFLKQYLNWVQNSVFEGELTKAEYIKVRSEVKELIDEDVDCVFFYHVRDKKYLGFDEMGTRKTNIDTII</sequence>
<comment type="cofactor">
    <cofactor evidence="1 8">
        <name>Mg(2+)</name>
        <dbReference type="ChEBI" id="CHEBI:18420"/>
    </cofactor>
</comment>
<reference evidence="9" key="2">
    <citation type="submission" date="2017-09" db="EMBL/GenBank/DDBJ databases">
        <authorList>
            <person name="Ehlers B."/>
            <person name="Leendertz F.H."/>
        </authorList>
    </citation>
    <scope>NUCLEOTIDE SEQUENCE [LARGE SCALE GENOMIC DNA]</scope>
    <source>
        <strain evidence="9">WG-1MB</strain>
    </source>
</reference>
<comment type="subunit">
    <text evidence="8">Homodimer, forms a heterotetramer with a Cas1 homodimer.</text>
</comment>
<evidence type="ECO:0000313" key="12">
    <source>
        <dbReference type="Proteomes" id="UP000295404"/>
    </source>
</evidence>
<dbReference type="InterPro" id="IPR021127">
    <property type="entry name" value="CRISPR_associated_Cas2"/>
</dbReference>
<dbReference type="HAMAP" id="MF_01471">
    <property type="entry name" value="Cas2"/>
    <property type="match status" value="1"/>
</dbReference>
<dbReference type="GO" id="GO:0004521">
    <property type="term" value="F:RNA endonuclease activity"/>
    <property type="evidence" value="ECO:0007669"/>
    <property type="project" value="InterPro"/>
</dbReference>
<evidence type="ECO:0000313" key="10">
    <source>
        <dbReference type="EMBL" id="TCL10930.1"/>
    </source>
</evidence>
<evidence type="ECO:0000256" key="8">
    <source>
        <dbReference type="HAMAP-Rule" id="MF_01471"/>
    </source>
</evidence>
<dbReference type="GO" id="GO:0046872">
    <property type="term" value="F:metal ion binding"/>
    <property type="evidence" value="ECO:0007669"/>
    <property type="project" value="UniProtKB-UniRule"/>
</dbReference>
<dbReference type="SUPFAM" id="SSF143430">
    <property type="entry name" value="TTP0101/SSO1404-like"/>
    <property type="match status" value="1"/>
</dbReference>
<dbReference type="GO" id="GO:0051607">
    <property type="term" value="P:defense response to virus"/>
    <property type="evidence" value="ECO:0007669"/>
    <property type="project" value="UniProtKB-UniRule"/>
</dbReference>
<dbReference type="InterPro" id="IPR019199">
    <property type="entry name" value="Virulence_VapD/CRISPR_Cas2"/>
</dbReference>
<dbReference type="SMR" id="A0A285EWI9"/>
<name>A0A285EWI9_9EURY</name>
<dbReference type="Proteomes" id="UP000217726">
    <property type="component" value="Unassembled WGS sequence"/>
</dbReference>
<proteinExistence type="inferred from homology"/>
<dbReference type="CDD" id="cd09725">
    <property type="entry name" value="Cas2_I_II_III"/>
    <property type="match status" value="1"/>
</dbReference>
<keyword evidence="11" id="KW-1185">Reference proteome</keyword>
<keyword evidence="4 8" id="KW-0255">Endonuclease</keyword>